<dbReference type="GO" id="GO:0008289">
    <property type="term" value="F:lipid binding"/>
    <property type="evidence" value="ECO:0007669"/>
    <property type="project" value="UniProtKB-KW"/>
</dbReference>
<dbReference type="AlphaFoldDB" id="A0A4P9XE75"/>
<feature type="domain" description="SMP-LTD" evidence="10">
    <location>
        <begin position="1"/>
        <end position="194"/>
    </location>
</feature>
<keyword evidence="5" id="KW-1000">Mitochondrion outer membrane</keyword>
<keyword evidence="9" id="KW-0472">Membrane</keyword>
<reference evidence="13 14" key="1">
    <citation type="journal article" date="2018" name="Nat. Microbiol.">
        <title>Leveraging single-cell genomics to expand the fungal tree of life.</title>
        <authorList>
            <person name="Ahrendt S.R."/>
            <person name="Quandt C.A."/>
            <person name="Ciobanu D."/>
            <person name="Clum A."/>
            <person name="Salamov A."/>
            <person name="Andreopoulos B."/>
            <person name="Cheng J.F."/>
            <person name="Woyke T."/>
            <person name="Pelin A."/>
            <person name="Henrissat B."/>
            <person name="Reynolds N.K."/>
            <person name="Benny G.L."/>
            <person name="Smith M.E."/>
            <person name="James T.Y."/>
            <person name="Grigoriev I.V."/>
        </authorList>
    </citation>
    <scope>NUCLEOTIDE SEQUENCE [LARGE SCALE GENOMIC DNA]</scope>
    <source>
        <strain evidence="13 14">ATCC 52028</strain>
    </source>
</reference>
<keyword evidence="4" id="KW-0812">Transmembrane</keyword>
<accession>A0A4P9XE75</accession>
<dbReference type="PANTHER" id="PTHR28185:SF1">
    <property type="entry name" value="MITOCHONDRIAL DISTRIBUTION AND MORPHOLOGY PROTEIN 34"/>
    <property type="match status" value="1"/>
</dbReference>
<evidence type="ECO:0000313" key="14">
    <source>
        <dbReference type="Proteomes" id="UP000274922"/>
    </source>
</evidence>
<protein>
    <recommendedName>
        <fullName evidence="10">SMP-LTD domain-containing protein</fullName>
    </recommendedName>
</protein>
<comment type="subcellular location">
    <subcellularLocation>
        <location evidence="1">Membrane</location>
    </subcellularLocation>
</comment>
<dbReference type="Pfam" id="PF26545">
    <property type="entry name" value="Mdm34_N"/>
    <property type="match status" value="1"/>
</dbReference>
<evidence type="ECO:0000313" key="13">
    <source>
        <dbReference type="Proteomes" id="UP000268535"/>
    </source>
</evidence>
<dbReference type="PROSITE" id="PS51847">
    <property type="entry name" value="SMP"/>
    <property type="match status" value="1"/>
</dbReference>
<dbReference type="PANTHER" id="PTHR28185">
    <property type="entry name" value="MITOCHONDRIAL DISTRIBUTION AND MORPHOLOGY PROTEIN 34"/>
    <property type="match status" value="1"/>
</dbReference>
<keyword evidence="14" id="KW-1185">Reference proteome</keyword>
<dbReference type="GO" id="GO:0007005">
    <property type="term" value="P:mitochondrion organization"/>
    <property type="evidence" value="ECO:0007669"/>
    <property type="project" value="InterPro"/>
</dbReference>
<evidence type="ECO:0000256" key="1">
    <source>
        <dbReference type="ARBA" id="ARBA00004370"/>
    </source>
</evidence>
<evidence type="ECO:0000256" key="7">
    <source>
        <dbReference type="ARBA" id="ARBA00023121"/>
    </source>
</evidence>
<keyword evidence="2" id="KW-0813">Transport</keyword>
<organism evidence="12 14">
    <name type="scientific">Caulochytrium protostelioides</name>
    <dbReference type="NCBI Taxonomy" id="1555241"/>
    <lineage>
        <taxon>Eukaryota</taxon>
        <taxon>Fungi</taxon>
        <taxon>Fungi incertae sedis</taxon>
        <taxon>Chytridiomycota</taxon>
        <taxon>Chytridiomycota incertae sedis</taxon>
        <taxon>Chytridiomycetes</taxon>
        <taxon>Caulochytriales</taxon>
        <taxon>Caulochytriaceae</taxon>
        <taxon>Caulochytrium</taxon>
    </lineage>
</organism>
<evidence type="ECO:0000259" key="10">
    <source>
        <dbReference type="PROSITE" id="PS51847"/>
    </source>
</evidence>
<evidence type="ECO:0000256" key="2">
    <source>
        <dbReference type="ARBA" id="ARBA00022448"/>
    </source>
</evidence>
<evidence type="ECO:0000313" key="12">
    <source>
        <dbReference type="EMBL" id="RKP03802.1"/>
    </source>
</evidence>
<evidence type="ECO:0000256" key="4">
    <source>
        <dbReference type="ARBA" id="ARBA00022692"/>
    </source>
</evidence>
<dbReference type="EMBL" id="ML010358">
    <property type="protein sequence ID" value="RKO96108.1"/>
    <property type="molecule type" value="Genomic_DNA"/>
</dbReference>
<proteinExistence type="predicted"/>
<evidence type="ECO:0000313" key="11">
    <source>
        <dbReference type="EMBL" id="RKO96108.1"/>
    </source>
</evidence>
<feature type="non-terminal residue" evidence="12">
    <location>
        <position position="205"/>
    </location>
</feature>
<evidence type="ECO:0000256" key="6">
    <source>
        <dbReference type="ARBA" id="ARBA00023055"/>
    </source>
</evidence>
<reference evidence="11" key="3">
    <citation type="submission" date="2018-08" db="EMBL/GenBank/DDBJ databases">
        <title>Leveraging single-cell genomics to expand the Fungal Tree of Life.</title>
        <authorList>
            <consortium name="DOE Joint Genome Institute"/>
            <person name="Ahrendt S.R."/>
            <person name="Quandt C.A."/>
            <person name="Ciobanu D."/>
            <person name="Clum A."/>
            <person name="Salamov A."/>
            <person name="Andreopoulos B."/>
            <person name="Cheng J.-F."/>
            <person name="Woyke T."/>
            <person name="Pelin A."/>
            <person name="Henrissat B."/>
            <person name="Reynolds N."/>
            <person name="Benny G.L."/>
            <person name="Smith M.E."/>
            <person name="James T.Y."/>
            <person name="Grigoriev I.V."/>
        </authorList>
    </citation>
    <scope>NUCLEOTIDE SEQUENCE</scope>
    <source>
        <strain evidence="11">ATCC 52028</strain>
    </source>
</reference>
<dbReference type="GO" id="GO:0015914">
    <property type="term" value="P:phospholipid transport"/>
    <property type="evidence" value="ECO:0007669"/>
    <property type="project" value="TreeGrafter"/>
</dbReference>
<keyword evidence="7" id="KW-0446">Lipid-binding</keyword>
<keyword evidence="8" id="KW-0496">Mitochondrion</keyword>
<dbReference type="EMBL" id="ML014118">
    <property type="protein sequence ID" value="RKP03802.1"/>
    <property type="molecule type" value="Genomic_DNA"/>
</dbReference>
<name>A0A4P9XE75_9FUNG</name>
<evidence type="ECO:0000256" key="5">
    <source>
        <dbReference type="ARBA" id="ARBA00022787"/>
    </source>
</evidence>
<evidence type="ECO:0000256" key="3">
    <source>
        <dbReference type="ARBA" id="ARBA00022452"/>
    </source>
</evidence>
<sequence length="205" mass="23007">MSFRVNWPQFSDEFLAEARARLTAALNKNQLSSKIAGDIAVTELDMGSQPPDLEILEIGELGDGLFRGIFKLTYVGDAFLVLQTKVQANPLGHCRRMPGLLGRHNPATFASKPLQVPMKLRISHLKLRGIIVLVVEKDKGVTLVFKNDPLETVTINSTFDDIPPIRRFLQETIEEQLRCLFHTDIPQMIHALSKIHQQQRQSASA</sequence>
<keyword evidence="3" id="KW-1134">Transmembrane beta strand</keyword>
<dbReference type="OrthoDB" id="17927at2759"/>
<dbReference type="InterPro" id="IPR027536">
    <property type="entry name" value="MDM34"/>
</dbReference>
<reference evidence="12" key="2">
    <citation type="submission" date="2018-04" db="EMBL/GenBank/DDBJ databases">
        <title>Leveraging single-cell genomics to expand the Fungal Tree of Life.</title>
        <authorList>
            <consortium name="DOE Joint Genome Institute"/>
            <person name="Ahrendt S.R."/>
            <person name="Quandt C.A."/>
            <person name="Ciobanu D."/>
            <person name="Clum A."/>
            <person name="Salamov A."/>
            <person name="Andreopoulos B."/>
            <person name="Cheng J.-F."/>
            <person name="Woyke T."/>
            <person name="Pelin A."/>
            <person name="Henrissat B."/>
            <person name="Benny G.L."/>
            <person name="Smith M.E."/>
            <person name="James T.Y."/>
            <person name="Grigoriev I.V."/>
        </authorList>
    </citation>
    <scope>NUCLEOTIDE SEQUENCE</scope>
    <source>
        <strain evidence="12">ATCC 52028</strain>
    </source>
</reference>
<dbReference type="InterPro" id="IPR031468">
    <property type="entry name" value="SMP_LBD"/>
</dbReference>
<dbReference type="STRING" id="1555241.A0A4P9XE75"/>
<dbReference type="CDD" id="cd21673">
    <property type="entry name" value="SMP_Mdm34"/>
    <property type="match status" value="1"/>
</dbReference>
<dbReference type="Proteomes" id="UP000274922">
    <property type="component" value="Unassembled WGS sequence"/>
</dbReference>
<dbReference type="GO" id="GO:0032865">
    <property type="term" value="C:ERMES complex"/>
    <property type="evidence" value="ECO:0007669"/>
    <property type="project" value="InterPro"/>
</dbReference>
<dbReference type="InterPro" id="IPR058825">
    <property type="entry name" value="MDM34_N"/>
</dbReference>
<keyword evidence="6" id="KW-0445">Lipid transport</keyword>
<evidence type="ECO:0000256" key="8">
    <source>
        <dbReference type="ARBA" id="ARBA00023128"/>
    </source>
</evidence>
<dbReference type="GO" id="GO:1990456">
    <property type="term" value="P:mitochondrion-endoplasmic reticulum membrane tethering"/>
    <property type="evidence" value="ECO:0007669"/>
    <property type="project" value="TreeGrafter"/>
</dbReference>
<evidence type="ECO:0000256" key="9">
    <source>
        <dbReference type="ARBA" id="ARBA00023136"/>
    </source>
</evidence>
<dbReference type="Proteomes" id="UP000268535">
    <property type="component" value="Unassembled WGS sequence"/>
</dbReference>
<gene>
    <name evidence="11" type="ORF">CAUPRSCDRAFT_2491</name>
    <name evidence="12" type="ORF">CXG81DRAFT_6908</name>
</gene>